<organism evidence="2 3">
    <name type="scientific">Trichonephila inaurata madagascariensis</name>
    <dbReference type="NCBI Taxonomy" id="2747483"/>
    <lineage>
        <taxon>Eukaryota</taxon>
        <taxon>Metazoa</taxon>
        <taxon>Ecdysozoa</taxon>
        <taxon>Arthropoda</taxon>
        <taxon>Chelicerata</taxon>
        <taxon>Arachnida</taxon>
        <taxon>Araneae</taxon>
        <taxon>Araneomorphae</taxon>
        <taxon>Entelegynae</taxon>
        <taxon>Araneoidea</taxon>
        <taxon>Nephilidae</taxon>
        <taxon>Trichonephila</taxon>
        <taxon>Trichonephila inaurata</taxon>
    </lineage>
</organism>
<name>A0A8X6XFE7_9ARAC</name>
<dbReference type="Proteomes" id="UP000886998">
    <property type="component" value="Unassembled WGS sequence"/>
</dbReference>
<evidence type="ECO:0000313" key="2">
    <source>
        <dbReference type="EMBL" id="GFY50771.1"/>
    </source>
</evidence>
<proteinExistence type="predicted"/>
<dbReference type="AlphaFoldDB" id="A0A8X6XFE7"/>
<reference evidence="2" key="1">
    <citation type="submission" date="2020-08" db="EMBL/GenBank/DDBJ databases">
        <title>Multicomponent nature underlies the extraordinary mechanical properties of spider dragline silk.</title>
        <authorList>
            <person name="Kono N."/>
            <person name="Nakamura H."/>
            <person name="Mori M."/>
            <person name="Yoshida Y."/>
            <person name="Ohtoshi R."/>
            <person name="Malay A.D."/>
            <person name="Moran D.A.P."/>
            <person name="Tomita M."/>
            <person name="Numata K."/>
            <person name="Arakawa K."/>
        </authorList>
    </citation>
    <scope>NUCLEOTIDE SEQUENCE</scope>
</reference>
<dbReference type="EMBL" id="BMAV01007706">
    <property type="protein sequence ID" value="GFY50771.1"/>
    <property type="molecule type" value="Genomic_DNA"/>
</dbReference>
<sequence>MAGSPGTGRRALSSRWALSLVGAADVPHYQGGGGRGFCHGAPVSELLLPETSVEAECPGKEEPPNVRQPIKRALSVLTANDGTT</sequence>
<keyword evidence="3" id="KW-1185">Reference proteome</keyword>
<feature type="region of interest" description="Disordered" evidence="1">
    <location>
        <begin position="54"/>
        <end position="84"/>
    </location>
</feature>
<accession>A0A8X6XFE7</accession>
<evidence type="ECO:0000256" key="1">
    <source>
        <dbReference type="SAM" id="MobiDB-lite"/>
    </source>
</evidence>
<protein>
    <submittedName>
        <fullName evidence="2">Uncharacterized protein</fullName>
    </submittedName>
</protein>
<gene>
    <name evidence="2" type="ORF">TNIN_242941</name>
</gene>
<evidence type="ECO:0000313" key="3">
    <source>
        <dbReference type="Proteomes" id="UP000886998"/>
    </source>
</evidence>
<comment type="caution">
    <text evidence="2">The sequence shown here is derived from an EMBL/GenBank/DDBJ whole genome shotgun (WGS) entry which is preliminary data.</text>
</comment>